<gene>
    <name evidence="2" type="ORF">CAUJ_LOCUS5989</name>
</gene>
<comment type="caution">
    <text evidence="2">The sequence shown here is derived from an EMBL/GenBank/DDBJ whole genome shotgun (WGS) entry which is preliminary data.</text>
</comment>
<name>A0A8S1HAL7_9PELO</name>
<protein>
    <recommendedName>
        <fullName evidence="1">Dilute domain-containing protein</fullName>
    </recommendedName>
</protein>
<dbReference type="PANTHER" id="PTHR16027">
    <property type="entry name" value="DILUTE DOMAIN-CONTAINING PROTEIN YPR089W"/>
    <property type="match status" value="1"/>
</dbReference>
<reference evidence="2" key="1">
    <citation type="submission" date="2020-10" db="EMBL/GenBank/DDBJ databases">
        <authorList>
            <person name="Kikuchi T."/>
        </authorList>
    </citation>
    <scope>NUCLEOTIDE SEQUENCE</scope>
    <source>
        <strain evidence="2">NKZ352</strain>
    </source>
</reference>
<dbReference type="SMART" id="SM01132">
    <property type="entry name" value="DIL"/>
    <property type="match status" value="1"/>
</dbReference>
<keyword evidence="3" id="KW-1185">Reference proteome</keyword>
<evidence type="ECO:0000259" key="1">
    <source>
        <dbReference type="PROSITE" id="PS51126"/>
    </source>
</evidence>
<proteinExistence type="predicted"/>
<dbReference type="Pfam" id="PF01843">
    <property type="entry name" value="DIL"/>
    <property type="match status" value="1"/>
</dbReference>
<evidence type="ECO:0000313" key="3">
    <source>
        <dbReference type="Proteomes" id="UP000835052"/>
    </source>
</evidence>
<dbReference type="PANTHER" id="PTHR16027:SF6">
    <property type="entry name" value="DILUTE DOMAIN-CONTAINING PROTEIN"/>
    <property type="match status" value="1"/>
</dbReference>
<dbReference type="GO" id="GO:0051020">
    <property type="term" value="F:GTPase binding"/>
    <property type="evidence" value="ECO:0007669"/>
    <property type="project" value="TreeGrafter"/>
</dbReference>
<dbReference type="PROSITE" id="PS51126">
    <property type="entry name" value="DILUTE"/>
    <property type="match status" value="1"/>
</dbReference>
<dbReference type="InterPro" id="IPR002710">
    <property type="entry name" value="Dilute_dom"/>
</dbReference>
<organism evidence="2 3">
    <name type="scientific">Caenorhabditis auriculariae</name>
    <dbReference type="NCBI Taxonomy" id="2777116"/>
    <lineage>
        <taxon>Eukaryota</taxon>
        <taxon>Metazoa</taxon>
        <taxon>Ecdysozoa</taxon>
        <taxon>Nematoda</taxon>
        <taxon>Chromadorea</taxon>
        <taxon>Rhabditida</taxon>
        <taxon>Rhabditina</taxon>
        <taxon>Rhabditomorpha</taxon>
        <taxon>Rhabditoidea</taxon>
        <taxon>Rhabditidae</taxon>
        <taxon>Peloderinae</taxon>
        <taxon>Caenorhabditis</taxon>
    </lineage>
</organism>
<dbReference type="Proteomes" id="UP000835052">
    <property type="component" value="Unassembled WGS sequence"/>
</dbReference>
<evidence type="ECO:0000313" key="2">
    <source>
        <dbReference type="EMBL" id="CAD6190070.1"/>
    </source>
</evidence>
<dbReference type="InterPro" id="IPR052072">
    <property type="entry name" value="Vascular_dev_regulator"/>
</dbReference>
<dbReference type="CDD" id="cd15470">
    <property type="entry name" value="Myo5_CBD"/>
    <property type="match status" value="1"/>
</dbReference>
<accession>A0A8S1HAL7</accession>
<dbReference type="AlphaFoldDB" id="A0A8S1HAL7"/>
<dbReference type="EMBL" id="CAJGYM010000013">
    <property type="protein sequence ID" value="CAD6190070.1"/>
    <property type="molecule type" value="Genomic_DNA"/>
</dbReference>
<sequence>MERENTSDADIIRLEAFQKENIPHGGLLEVYNVPEFARIIVCELKPRLARLLTKNLPAYLVLAAFRLHDEKRDEASLTSLFSAVHLVLKDTLSRSHDLDVLSLWLVNTWRLFNLLRQYGGDDRNPEWQAANTEQQNSYRFKSYDVTPIRDQLKLRVEESYTALMKRAVEHVLSPKIVPAVLQHESSSDLMTSGRERDVSRVSNGDTPRRGLDDLLQFLDLVHTKLVTYGADNIVVGQVIGQMTNWMCALSLNHLMFRKELCNFEKAIQIKHNVTEIQNWLHSKGLGEFREALEPLVQACHLLQSRKDESNLDTLCGEMTSKLKPRQVVAILQHYDPSDDMEEGITPQFLVAVQRKLNERAAKNNDPVEDKDALIMMGTYLPPFDTRSFSYSDFPLETLSLPSCLHLNNVCRLV</sequence>
<feature type="domain" description="Dilute" evidence="1">
    <location>
        <begin position="78"/>
        <end position="358"/>
    </location>
</feature>
<dbReference type="OrthoDB" id="6108017at2759"/>